<dbReference type="FunFam" id="1.10.340.70:FF:000001">
    <property type="entry name" value="Retrovirus-related Pol polyprotein from transposon gypsy-like Protein"/>
    <property type="match status" value="1"/>
</dbReference>
<dbReference type="GO" id="GO:0003677">
    <property type="term" value="F:DNA binding"/>
    <property type="evidence" value="ECO:0007669"/>
    <property type="project" value="UniProtKB-KW"/>
</dbReference>
<keyword evidence="3" id="KW-0548">Nucleotidyltransferase</keyword>
<feature type="region of interest" description="Disordered" evidence="16">
    <location>
        <begin position="234"/>
        <end position="302"/>
    </location>
</feature>
<dbReference type="PROSITE" id="PS50878">
    <property type="entry name" value="RT_POL"/>
    <property type="match status" value="1"/>
</dbReference>
<feature type="compositionally biased region" description="Pro residues" evidence="16">
    <location>
        <begin position="276"/>
        <end position="291"/>
    </location>
</feature>
<evidence type="ECO:0000256" key="11">
    <source>
        <dbReference type="ARBA" id="ARBA00022918"/>
    </source>
</evidence>
<dbReference type="Gene3D" id="3.10.20.370">
    <property type="match status" value="1"/>
</dbReference>
<dbReference type="InterPro" id="IPR021109">
    <property type="entry name" value="Peptidase_aspartic_dom_sf"/>
</dbReference>
<keyword evidence="4" id="KW-0540">Nuclease</keyword>
<dbReference type="Pfam" id="PF24626">
    <property type="entry name" value="SH3_Tf2-1"/>
    <property type="match status" value="1"/>
</dbReference>
<evidence type="ECO:0000256" key="14">
    <source>
        <dbReference type="ARBA" id="ARBA00023172"/>
    </source>
</evidence>
<evidence type="ECO:0000313" key="19">
    <source>
        <dbReference type="EMBL" id="CAL1390315.1"/>
    </source>
</evidence>
<dbReference type="EMBL" id="OZ034818">
    <property type="protein sequence ID" value="CAL1390315.1"/>
    <property type="molecule type" value="Genomic_DNA"/>
</dbReference>
<evidence type="ECO:0000256" key="15">
    <source>
        <dbReference type="ARBA" id="ARBA00023268"/>
    </source>
</evidence>
<dbReference type="InterPro" id="IPR056924">
    <property type="entry name" value="SH3_Tf2-1"/>
</dbReference>
<organism evidence="19 20">
    <name type="scientific">Linum trigynum</name>
    <dbReference type="NCBI Taxonomy" id="586398"/>
    <lineage>
        <taxon>Eukaryota</taxon>
        <taxon>Viridiplantae</taxon>
        <taxon>Streptophyta</taxon>
        <taxon>Embryophyta</taxon>
        <taxon>Tracheophyta</taxon>
        <taxon>Spermatophyta</taxon>
        <taxon>Magnoliopsida</taxon>
        <taxon>eudicotyledons</taxon>
        <taxon>Gunneridae</taxon>
        <taxon>Pentapetalae</taxon>
        <taxon>rosids</taxon>
        <taxon>fabids</taxon>
        <taxon>Malpighiales</taxon>
        <taxon>Linaceae</taxon>
        <taxon>Linum</taxon>
    </lineage>
</organism>
<keyword evidence="2" id="KW-0808">Transferase</keyword>
<dbReference type="FunFam" id="3.30.70.270:FF:000020">
    <property type="entry name" value="Transposon Tf2-6 polyprotein-like Protein"/>
    <property type="match status" value="1"/>
</dbReference>
<keyword evidence="11" id="KW-0695">RNA-directed DNA polymerase</keyword>
<dbReference type="CDD" id="cd01647">
    <property type="entry name" value="RT_LTR"/>
    <property type="match status" value="1"/>
</dbReference>
<evidence type="ECO:0000256" key="2">
    <source>
        <dbReference type="ARBA" id="ARBA00022679"/>
    </source>
</evidence>
<dbReference type="FunFam" id="3.10.10.10:FF:000007">
    <property type="entry name" value="Retrovirus-related Pol polyprotein from transposon 17.6-like Protein"/>
    <property type="match status" value="1"/>
</dbReference>
<dbReference type="FunFam" id="3.30.420.10:FF:000219">
    <property type="entry name" value="Putative retroelement"/>
    <property type="match status" value="1"/>
</dbReference>
<dbReference type="InterPro" id="IPR043502">
    <property type="entry name" value="DNA/RNA_pol_sf"/>
</dbReference>
<dbReference type="Pfam" id="PF17921">
    <property type="entry name" value="Integrase_H2C2"/>
    <property type="match status" value="1"/>
</dbReference>
<dbReference type="Pfam" id="PF03732">
    <property type="entry name" value="Retrotrans_gag"/>
    <property type="match status" value="1"/>
</dbReference>
<keyword evidence="7" id="KW-0255">Endonuclease</keyword>
<dbReference type="PANTHER" id="PTHR37984:SF5">
    <property type="entry name" value="PROTEIN NYNRIN-LIKE"/>
    <property type="match status" value="1"/>
</dbReference>
<protein>
    <recommendedName>
        <fullName evidence="21">Reverse transcriptase</fullName>
    </recommendedName>
</protein>
<keyword evidence="5" id="KW-0479">Metal-binding</keyword>
<evidence type="ECO:0000256" key="1">
    <source>
        <dbReference type="ARBA" id="ARBA00022670"/>
    </source>
</evidence>
<keyword evidence="9" id="KW-0460">Magnesium</keyword>
<keyword evidence="10" id="KW-0229">DNA integration</keyword>
<dbReference type="Gene3D" id="3.30.420.10">
    <property type="entry name" value="Ribonuclease H-like superfamily/Ribonuclease H"/>
    <property type="match status" value="1"/>
</dbReference>
<dbReference type="InterPro" id="IPR050951">
    <property type="entry name" value="Retrovirus_Pol_polyprotein"/>
</dbReference>
<keyword evidence="13" id="KW-0238">DNA-binding</keyword>
<keyword evidence="6" id="KW-0064">Aspartyl protease</keyword>
<dbReference type="GO" id="GO:0046872">
    <property type="term" value="F:metal ion binding"/>
    <property type="evidence" value="ECO:0007669"/>
    <property type="project" value="UniProtKB-KW"/>
</dbReference>
<dbReference type="Gene3D" id="3.30.70.270">
    <property type="match status" value="2"/>
</dbReference>
<sequence length="1422" mass="161014">MGTHANRIEALETATQENQTSLQAILDQLTAVQLAVTQIAQERSTKSDDGDKSVNDRTRRTHHDDYDDRERKPFFGAKIARLEFPTFAGDDPTVWFSRVEQFFEFQEIPEEQKVTLASYHLEGDANQWWQWLRRTYQTEGLRITWDTFSSELWARFGQTAGTGFDEALSRIRQTGTLKDYLTEFERLGNRVHGWTQQALVGTFLGGLKPIITDGIRIFNPKTLKDAVNLTRAREEQIERNHSPPRQPFRSAMDYATPPRPKPRATFDASFANRNRAPPPNTTPIAPPPPGSTNPRQRPPGSKRISYEEMHRRRQLGFCFNCDSPYSATHRCNGGKLWMMCGDEQEEDDFDGFDEAEVSLHAMAGWANGKTLRLWATVGQTRLMVLIDSGSTHNFISNQAAELLHLPISPISALQVKIADGSPLECLGMIKQVPLVIQDGLFPVNLHAINLSGFDIVLGVKWLATLGTIQSNWRSLEMEFFWRGKLHKFRGINSNAPTEATLKCITEDDTQLIAICIPKVIDDPLRQVPPELHALIREFGDLFVEPDQLPPQRAIAHKIELKAGAEAVNVRPYRYAHFQKAEIEAQVNKMLAAGLIQSSTSPFSSPVLLVKKKDGTWRFCTDYRALNLVTVKDRFPIPTVDDMLDELHGAAYFTRLDLRAGYHQVRMHPADVAKTAFRTHNGHYEYLVMPFGLCNAPSTFQAIMNDIFRPLLRKFVLVFFDDILIYSPDKGLHLKHVRQVFQILRHHQFFVKFSKCAFGMKEIEYLGHFISAAGVHVDPRKIAAMIEWPTPASITELRGFLGLTGYYRKFVRDYGIIARPLTNLLKKGQFSWTTDADSAFHALKTAMTTTPVLALPDFTQPFVVETDASGSGIGAVLMQNDRPISFLSRALGKSREGLSTYAKEMLAVVTAVQNWRPYLLGRKFIIRTDQRSLKHLLGQRITTPEQQQWLSKLMGYDYDIIYKPGPQNQAADALSRRPHTATALALSIPYTTLWDSIKETSSSHPYMLKMRRKASSSSPRTFTLRDDMLYRRGRIVIPPNSPHVGQLLHEFHATPLGGHSGIERTYRRLATHFYWPAMLEDVKRFVHACDVCQRAKAQSLSLAGLLQPLPIPTQVWQDISMDFVDGLPSSGGKTVLLVVVDRLTKSAHFLPLSHPYTARSVADTFLAGVIKLHGLPRSIVSDRDRAFTSKFWRELFRLSGTQLQLSSSYHPQTDGQTEVVNRCVEQYLRCFASQNPRRWLSYLPWAEFWYNSTFHSSAGMTPFQALYGRIPPSIPFYRPGSTSVHEVDRALLDRNAIMTELQSNLSAAQNRMKQHADTGRRDLVFQVGDPVYLKLHPYRQHSVFRRASQKLACRYYGPYLVTERIGPVAYRLDLPPGSRVHPVFHVSLLRPCHSPAPAISTAIPPIGDDGVLSLVPQAILETR</sequence>
<dbReference type="Gene3D" id="3.10.10.10">
    <property type="entry name" value="HIV Type 1 Reverse Transcriptase, subunit A, domain 1"/>
    <property type="match status" value="1"/>
</dbReference>
<evidence type="ECO:0000259" key="18">
    <source>
        <dbReference type="PROSITE" id="PS50994"/>
    </source>
</evidence>
<keyword evidence="20" id="KW-1185">Reference proteome</keyword>
<evidence type="ECO:0000256" key="13">
    <source>
        <dbReference type="ARBA" id="ARBA00023125"/>
    </source>
</evidence>
<evidence type="ECO:0008006" key="21">
    <source>
        <dbReference type="Google" id="ProtNLM"/>
    </source>
</evidence>
<dbReference type="SUPFAM" id="SSF56672">
    <property type="entry name" value="DNA/RNA polymerases"/>
    <property type="match status" value="1"/>
</dbReference>
<keyword evidence="15" id="KW-0511">Multifunctional enzyme</keyword>
<feature type="domain" description="Integrase catalytic" evidence="18">
    <location>
        <begin position="1105"/>
        <end position="1269"/>
    </location>
</feature>
<dbReference type="Proteomes" id="UP001497516">
    <property type="component" value="Chromosome 5"/>
</dbReference>
<dbReference type="InterPro" id="IPR041588">
    <property type="entry name" value="Integrase_H2C2"/>
</dbReference>
<dbReference type="SUPFAM" id="SSF53098">
    <property type="entry name" value="Ribonuclease H-like"/>
    <property type="match status" value="1"/>
</dbReference>
<evidence type="ECO:0000256" key="3">
    <source>
        <dbReference type="ARBA" id="ARBA00022695"/>
    </source>
</evidence>
<dbReference type="PROSITE" id="PS50994">
    <property type="entry name" value="INTEGRASE"/>
    <property type="match status" value="1"/>
</dbReference>
<dbReference type="Gene3D" id="2.40.70.10">
    <property type="entry name" value="Acid Proteases"/>
    <property type="match status" value="1"/>
</dbReference>
<evidence type="ECO:0000256" key="7">
    <source>
        <dbReference type="ARBA" id="ARBA00022759"/>
    </source>
</evidence>
<evidence type="ECO:0000256" key="4">
    <source>
        <dbReference type="ARBA" id="ARBA00022722"/>
    </source>
</evidence>
<evidence type="ECO:0000256" key="8">
    <source>
        <dbReference type="ARBA" id="ARBA00022801"/>
    </source>
</evidence>
<reference evidence="19 20" key="1">
    <citation type="submission" date="2024-04" db="EMBL/GenBank/DDBJ databases">
        <authorList>
            <person name="Fracassetti M."/>
        </authorList>
    </citation>
    <scope>NUCLEOTIDE SEQUENCE [LARGE SCALE GENOMIC DNA]</scope>
</reference>
<evidence type="ECO:0000256" key="16">
    <source>
        <dbReference type="SAM" id="MobiDB-lite"/>
    </source>
</evidence>
<dbReference type="InterPro" id="IPR041577">
    <property type="entry name" value="RT_RNaseH_2"/>
</dbReference>
<dbReference type="GO" id="GO:0003887">
    <property type="term" value="F:DNA-directed DNA polymerase activity"/>
    <property type="evidence" value="ECO:0007669"/>
    <property type="project" value="UniProtKB-KW"/>
</dbReference>
<dbReference type="Pfam" id="PF00078">
    <property type="entry name" value="RVT_1"/>
    <property type="match status" value="1"/>
</dbReference>
<feature type="compositionally biased region" description="Basic and acidic residues" evidence="16">
    <location>
        <begin position="43"/>
        <end position="67"/>
    </location>
</feature>
<dbReference type="PANTHER" id="PTHR37984">
    <property type="entry name" value="PROTEIN CBG26694"/>
    <property type="match status" value="1"/>
</dbReference>
<proteinExistence type="predicted"/>
<evidence type="ECO:0000256" key="9">
    <source>
        <dbReference type="ARBA" id="ARBA00022842"/>
    </source>
</evidence>
<keyword evidence="12" id="KW-0239">DNA-directed DNA polymerase</keyword>
<dbReference type="InterPro" id="IPR005162">
    <property type="entry name" value="Retrotrans_gag_dom"/>
</dbReference>
<dbReference type="GO" id="GO:0015074">
    <property type="term" value="P:DNA integration"/>
    <property type="evidence" value="ECO:0007669"/>
    <property type="project" value="UniProtKB-KW"/>
</dbReference>
<dbReference type="Gene3D" id="1.10.340.70">
    <property type="match status" value="1"/>
</dbReference>
<dbReference type="InterPro" id="IPR036397">
    <property type="entry name" value="RNaseH_sf"/>
</dbReference>
<evidence type="ECO:0000259" key="17">
    <source>
        <dbReference type="PROSITE" id="PS50878"/>
    </source>
</evidence>
<name>A0AAV2EWH4_9ROSI</name>
<dbReference type="GO" id="GO:0003964">
    <property type="term" value="F:RNA-directed DNA polymerase activity"/>
    <property type="evidence" value="ECO:0007669"/>
    <property type="project" value="UniProtKB-KW"/>
</dbReference>
<feature type="domain" description="Reverse transcriptase" evidence="17">
    <location>
        <begin position="590"/>
        <end position="769"/>
    </location>
</feature>
<dbReference type="SUPFAM" id="SSF50630">
    <property type="entry name" value="Acid proteases"/>
    <property type="match status" value="1"/>
</dbReference>
<keyword evidence="1" id="KW-0645">Protease</keyword>
<dbReference type="Pfam" id="PF17919">
    <property type="entry name" value="RT_RNaseH_2"/>
    <property type="match status" value="1"/>
</dbReference>
<keyword evidence="8" id="KW-0378">Hydrolase</keyword>
<dbReference type="InterPro" id="IPR043128">
    <property type="entry name" value="Rev_trsase/Diguanyl_cyclase"/>
</dbReference>
<evidence type="ECO:0000256" key="5">
    <source>
        <dbReference type="ARBA" id="ARBA00022723"/>
    </source>
</evidence>
<dbReference type="GO" id="GO:0004519">
    <property type="term" value="F:endonuclease activity"/>
    <property type="evidence" value="ECO:0007669"/>
    <property type="project" value="UniProtKB-KW"/>
</dbReference>
<dbReference type="InterPro" id="IPR001584">
    <property type="entry name" value="Integrase_cat-core"/>
</dbReference>
<evidence type="ECO:0000313" key="20">
    <source>
        <dbReference type="Proteomes" id="UP001497516"/>
    </source>
</evidence>
<feature type="region of interest" description="Disordered" evidence="16">
    <location>
        <begin position="41"/>
        <end position="67"/>
    </location>
</feature>
<dbReference type="GO" id="GO:0006508">
    <property type="term" value="P:proteolysis"/>
    <property type="evidence" value="ECO:0007669"/>
    <property type="project" value="UniProtKB-KW"/>
</dbReference>
<dbReference type="Pfam" id="PF08284">
    <property type="entry name" value="RVP_2"/>
    <property type="match status" value="1"/>
</dbReference>
<dbReference type="CDD" id="cd00303">
    <property type="entry name" value="retropepsin_like"/>
    <property type="match status" value="1"/>
</dbReference>
<dbReference type="InterPro" id="IPR000477">
    <property type="entry name" value="RT_dom"/>
</dbReference>
<dbReference type="GO" id="GO:0004190">
    <property type="term" value="F:aspartic-type endopeptidase activity"/>
    <property type="evidence" value="ECO:0007669"/>
    <property type="project" value="UniProtKB-KW"/>
</dbReference>
<evidence type="ECO:0000256" key="6">
    <source>
        <dbReference type="ARBA" id="ARBA00022750"/>
    </source>
</evidence>
<dbReference type="GO" id="GO:0006310">
    <property type="term" value="P:DNA recombination"/>
    <property type="evidence" value="ECO:0007669"/>
    <property type="project" value="UniProtKB-KW"/>
</dbReference>
<accession>A0AAV2EWH4</accession>
<evidence type="ECO:0000256" key="12">
    <source>
        <dbReference type="ARBA" id="ARBA00022932"/>
    </source>
</evidence>
<dbReference type="Pfam" id="PF00665">
    <property type="entry name" value="rve"/>
    <property type="match status" value="1"/>
</dbReference>
<dbReference type="InterPro" id="IPR012337">
    <property type="entry name" value="RNaseH-like_sf"/>
</dbReference>
<dbReference type="CDD" id="cd09274">
    <property type="entry name" value="RNase_HI_RT_Ty3"/>
    <property type="match status" value="1"/>
</dbReference>
<evidence type="ECO:0000256" key="10">
    <source>
        <dbReference type="ARBA" id="ARBA00022908"/>
    </source>
</evidence>
<gene>
    <name evidence="19" type="ORF">LTRI10_LOCUS31110</name>
</gene>
<keyword evidence="14" id="KW-0233">DNA recombination</keyword>